<gene>
    <name evidence="1" type="ORF">A2Z86_09045</name>
</gene>
<accession>A0A1F5YCU1</accession>
<dbReference type="AlphaFoldDB" id="A0A1F5YCU1"/>
<sequence length="323" mass="35807">MAAGGKQVMCAFSPEAWEWQKRVLDFHLDPVWGLDGVSLQSADLGRCECPKCSKLTPAEHHALLLRRCADHIHDNRPDWTIGQACWGLRVDQPSEFEHIRSISDKVDYIVEVSELSAEAGRRAEIISGLRCAFGSLGGVFLEPPQHWDRLRWFLPCGLGAARALSALARDGGQACEYFYRPFANPVEEVSWRTGARILQAPSTAPEQALSEAVAAVYGVTGQDLTSLCQWFARGEGAYFSRTDFKAGQGSISLEPLIWNESPSAPGPPVYLSRRLTPQARQDYAEELRKLKEEFMQFRIPDQELAGKTLRCIEGTLSDIAALG</sequence>
<protein>
    <submittedName>
        <fullName evidence="1">Uncharacterized protein</fullName>
    </submittedName>
</protein>
<organism evidence="1 2">
    <name type="scientific">Candidatus Glassbacteria bacterium GWA2_58_10</name>
    <dbReference type="NCBI Taxonomy" id="1817865"/>
    <lineage>
        <taxon>Bacteria</taxon>
        <taxon>Candidatus Glassiibacteriota</taxon>
    </lineage>
</organism>
<name>A0A1F5YCU1_9BACT</name>
<dbReference type="EMBL" id="MFIV01000186">
    <property type="protein sequence ID" value="OGF97998.1"/>
    <property type="molecule type" value="Genomic_DNA"/>
</dbReference>
<evidence type="ECO:0000313" key="1">
    <source>
        <dbReference type="EMBL" id="OGF97998.1"/>
    </source>
</evidence>
<reference evidence="1 2" key="1">
    <citation type="journal article" date="2016" name="Nat. Commun.">
        <title>Thousands of microbial genomes shed light on interconnected biogeochemical processes in an aquifer system.</title>
        <authorList>
            <person name="Anantharaman K."/>
            <person name="Brown C.T."/>
            <person name="Hug L.A."/>
            <person name="Sharon I."/>
            <person name="Castelle C.J."/>
            <person name="Probst A.J."/>
            <person name="Thomas B.C."/>
            <person name="Singh A."/>
            <person name="Wilkins M.J."/>
            <person name="Karaoz U."/>
            <person name="Brodie E.L."/>
            <person name="Williams K.H."/>
            <person name="Hubbard S.S."/>
            <person name="Banfield J.F."/>
        </authorList>
    </citation>
    <scope>NUCLEOTIDE SEQUENCE [LARGE SCALE GENOMIC DNA]</scope>
</reference>
<proteinExistence type="predicted"/>
<evidence type="ECO:0000313" key="2">
    <source>
        <dbReference type="Proteomes" id="UP000176992"/>
    </source>
</evidence>
<comment type="caution">
    <text evidence="1">The sequence shown here is derived from an EMBL/GenBank/DDBJ whole genome shotgun (WGS) entry which is preliminary data.</text>
</comment>
<dbReference type="Proteomes" id="UP000176992">
    <property type="component" value="Unassembled WGS sequence"/>
</dbReference>